<keyword evidence="6 12" id="KW-0812">Transmembrane</keyword>
<proteinExistence type="inferred from homology"/>
<evidence type="ECO:0000256" key="4">
    <source>
        <dbReference type="ARBA" id="ARBA00022475"/>
    </source>
</evidence>
<feature type="transmembrane region" description="Helical" evidence="12">
    <location>
        <begin position="20"/>
        <end position="40"/>
    </location>
</feature>
<keyword evidence="9 12" id="KW-1133">Transmembrane helix</keyword>
<dbReference type="RefSeq" id="WP_313274555.1">
    <property type="nucleotide sequence ID" value="NZ_JASXSX010000005.1"/>
</dbReference>
<keyword evidence="3 12" id="KW-0813">Transport</keyword>
<evidence type="ECO:0000256" key="7">
    <source>
        <dbReference type="ARBA" id="ARBA00022723"/>
    </source>
</evidence>
<gene>
    <name evidence="13" type="ORF">QS713_08685</name>
</gene>
<dbReference type="InterPro" id="IPR002585">
    <property type="entry name" value="Cyt-d_ubiquinol_oxidase_su_1"/>
</dbReference>
<evidence type="ECO:0000256" key="10">
    <source>
        <dbReference type="ARBA" id="ARBA00023004"/>
    </source>
</evidence>
<feature type="transmembrane region" description="Helical" evidence="12">
    <location>
        <begin position="463"/>
        <end position="484"/>
    </location>
</feature>
<comment type="similarity">
    <text evidence="2 12">Belongs to the cytochrome ubiquinol oxidase subunit 1 family.</text>
</comment>
<dbReference type="EMBL" id="JASXSX010000005">
    <property type="protein sequence ID" value="MDT3768133.1"/>
    <property type="molecule type" value="Genomic_DNA"/>
</dbReference>
<feature type="transmembrane region" description="Helical" evidence="12">
    <location>
        <begin position="236"/>
        <end position="258"/>
    </location>
</feature>
<keyword evidence="10 12" id="KW-0408">Iron</keyword>
<evidence type="ECO:0000256" key="6">
    <source>
        <dbReference type="ARBA" id="ARBA00022692"/>
    </source>
</evidence>
<name>A0ABU3ICN2_9ACTO</name>
<feature type="transmembrane region" description="Helical" evidence="12">
    <location>
        <begin position="98"/>
        <end position="122"/>
    </location>
</feature>
<dbReference type="PANTHER" id="PTHR30365">
    <property type="entry name" value="CYTOCHROME D UBIQUINOL OXIDASE"/>
    <property type="match status" value="1"/>
</dbReference>
<feature type="transmembrane region" description="Helical" evidence="12">
    <location>
        <begin position="365"/>
        <end position="386"/>
    </location>
</feature>
<accession>A0ABU3ICN2</accession>
<keyword evidence="11 12" id="KW-0472">Membrane</keyword>
<reference evidence="13 14" key="1">
    <citation type="submission" date="2023-06" db="EMBL/GenBank/DDBJ databases">
        <title>Draft genome sequence of Gleimia hominis type strain CCUG 57540T.</title>
        <authorList>
            <person name="Salva-Serra F."/>
            <person name="Cardew S."/>
            <person name="Jensie Markopoulos S."/>
            <person name="Ohlen M."/>
            <person name="Inganas E."/>
            <person name="Svensson-Stadler L."/>
            <person name="Moore E.R.B."/>
        </authorList>
    </citation>
    <scope>NUCLEOTIDE SEQUENCE [LARGE SCALE GENOMIC DNA]</scope>
    <source>
        <strain evidence="13 14">CCUG 57540</strain>
    </source>
</reference>
<keyword evidence="4 12" id="KW-1003">Cell membrane</keyword>
<dbReference type="Pfam" id="PF01654">
    <property type="entry name" value="Cyt_bd_oxida_I"/>
    <property type="match status" value="1"/>
</dbReference>
<feature type="transmembrane region" description="Helical" evidence="12">
    <location>
        <begin position="190"/>
        <end position="215"/>
    </location>
</feature>
<dbReference type="Proteomes" id="UP001247542">
    <property type="component" value="Unassembled WGS sequence"/>
</dbReference>
<keyword evidence="5 12" id="KW-0349">Heme</keyword>
<evidence type="ECO:0000256" key="11">
    <source>
        <dbReference type="ARBA" id="ARBA00023136"/>
    </source>
</evidence>
<keyword evidence="7 12" id="KW-0479">Metal-binding</keyword>
<evidence type="ECO:0000256" key="12">
    <source>
        <dbReference type="PIRNR" id="PIRNR006446"/>
    </source>
</evidence>
<dbReference type="PIRSF" id="PIRSF006446">
    <property type="entry name" value="Cyt_quinol_oxidase_1"/>
    <property type="match status" value="1"/>
</dbReference>
<feature type="transmembrane region" description="Helical" evidence="12">
    <location>
        <begin position="398"/>
        <end position="420"/>
    </location>
</feature>
<evidence type="ECO:0000256" key="5">
    <source>
        <dbReference type="ARBA" id="ARBA00022617"/>
    </source>
</evidence>
<feature type="transmembrane region" description="Helical" evidence="12">
    <location>
        <begin position="60"/>
        <end position="78"/>
    </location>
</feature>
<feature type="transmembrane region" description="Helical" evidence="12">
    <location>
        <begin position="134"/>
        <end position="152"/>
    </location>
</feature>
<dbReference type="PANTHER" id="PTHR30365:SF15">
    <property type="entry name" value="CYTOCHROME BD UBIQUINOL OXIDASE SUBUNIT 1"/>
    <property type="match status" value="1"/>
</dbReference>
<evidence type="ECO:0000313" key="13">
    <source>
        <dbReference type="EMBL" id="MDT3768133.1"/>
    </source>
</evidence>
<sequence length="514" mass="55765">MTVLPAALDGVLLARWQFGITTVYHFLQVPLTIGLSLLVAIMQTKWHRSGNEVWLNATRFFGKLLLINFALGVATGIVQEFQFGMNWSEYSRFVGDIFGAPLAFEALLAFFLESTFLGVWIFGWGRISKTMHLVSIWLVAIGTSVSALWILGANSWMQHPVGAVFNPETGRAELDGASGFLDVVTNPVLFWSWTHVFTTSVLIAGSFVCGIALWWHTRAVNEGDKGFAKATKVWKPIARFGAIALLIGGVGVALTGHFQGQEMVRLQPMKMAVAEGICMDTESAAFTVASFGECPIGDEGQPTKFISVPGVASFMSHNSFTAEVEGVKDIQERTVEMLNANESFTSRYGDASQYDFRPPAAPTFWSFRVMIFIGLLSCITGLVTLIGLRGDKVIKSKAIGKAAIWSILAPFIGASAGWLFTELGRQPWVVYPNSAAALNNDPVGGVLQLTQFASSATVPAGQVLASTIIFTLLYGGLGVIWIWLMRRYALEGMHVPGETKADTADDSAALAFGY</sequence>
<keyword evidence="14" id="KW-1185">Reference proteome</keyword>
<keyword evidence="8 12" id="KW-0249">Electron transport</keyword>
<comment type="subcellular location">
    <subcellularLocation>
        <location evidence="1">Cell membrane</location>
        <topology evidence="1">Multi-pass membrane protein</topology>
    </subcellularLocation>
</comment>
<protein>
    <submittedName>
        <fullName evidence="13">Cytochrome ubiquinol oxidase subunit I</fullName>
    </submittedName>
</protein>
<evidence type="ECO:0000256" key="1">
    <source>
        <dbReference type="ARBA" id="ARBA00004651"/>
    </source>
</evidence>
<evidence type="ECO:0000256" key="3">
    <source>
        <dbReference type="ARBA" id="ARBA00022448"/>
    </source>
</evidence>
<evidence type="ECO:0000256" key="8">
    <source>
        <dbReference type="ARBA" id="ARBA00022982"/>
    </source>
</evidence>
<evidence type="ECO:0000313" key="14">
    <source>
        <dbReference type="Proteomes" id="UP001247542"/>
    </source>
</evidence>
<comment type="caution">
    <text evidence="13">The sequence shown here is derived from an EMBL/GenBank/DDBJ whole genome shotgun (WGS) entry which is preliminary data.</text>
</comment>
<organism evidence="13 14">
    <name type="scientific">Gleimia hominis</name>
    <dbReference type="NCBI Taxonomy" id="595468"/>
    <lineage>
        <taxon>Bacteria</taxon>
        <taxon>Bacillati</taxon>
        <taxon>Actinomycetota</taxon>
        <taxon>Actinomycetes</taxon>
        <taxon>Actinomycetales</taxon>
        <taxon>Actinomycetaceae</taxon>
        <taxon>Gleimia</taxon>
    </lineage>
</organism>
<evidence type="ECO:0000256" key="9">
    <source>
        <dbReference type="ARBA" id="ARBA00022989"/>
    </source>
</evidence>
<evidence type="ECO:0000256" key="2">
    <source>
        <dbReference type="ARBA" id="ARBA00009819"/>
    </source>
</evidence>